<evidence type="ECO:0000259" key="4">
    <source>
        <dbReference type="Pfam" id="PF25917"/>
    </source>
</evidence>
<feature type="coiled-coil region" evidence="2">
    <location>
        <begin position="231"/>
        <end position="258"/>
    </location>
</feature>
<dbReference type="RefSeq" id="WP_155108010.1">
    <property type="nucleotide sequence ID" value="NZ_WMJZ01000010.1"/>
</dbReference>
<feature type="transmembrane region" description="Helical" evidence="3">
    <location>
        <begin position="21"/>
        <end position="49"/>
    </location>
</feature>
<dbReference type="PRINTS" id="PR01490">
    <property type="entry name" value="RTXTOXIND"/>
</dbReference>
<evidence type="ECO:0000256" key="2">
    <source>
        <dbReference type="SAM" id="Coils"/>
    </source>
</evidence>
<proteinExistence type="inferred from homology"/>
<keyword evidence="3" id="KW-1133">Transmembrane helix</keyword>
<reference evidence="5 6" key="1">
    <citation type="submission" date="2019-11" db="EMBL/GenBank/DDBJ databases">
        <title>Escherichia alba sp. nov. isolated from the gut of plastic-eating superworms Zophobas atratus.</title>
        <authorList>
            <person name="Yang Y."/>
        </authorList>
    </citation>
    <scope>NUCLEOTIDE SEQUENCE [LARGE SCALE GENOMIC DNA]</scope>
    <source>
        <strain evidence="6">BIT-B35</strain>
    </source>
</reference>
<dbReference type="Proteomes" id="UP000477739">
    <property type="component" value="Unassembled WGS sequence"/>
</dbReference>
<dbReference type="PANTHER" id="PTHR30386">
    <property type="entry name" value="MEMBRANE FUSION SUBUNIT OF EMRAB-TOLC MULTIDRUG EFFLUX PUMP"/>
    <property type="match status" value="1"/>
</dbReference>
<dbReference type="Pfam" id="PF25917">
    <property type="entry name" value="BSH_RND"/>
    <property type="match status" value="1"/>
</dbReference>
<dbReference type="Gene3D" id="2.40.30.170">
    <property type="match status" value="1"/>
</dbReference>
<sequence length="428" mass="48937">MQNLFRKEATEYQRAKWAGSALLITGMPVWLYVSLSLVFIFGFLCFIMFGNYTRRINVYGEITTFPHSINIVSPQQGFIAERFVNVGDIVRKGQQLYQLDVSRVTETGKVSANTRTALENQLQHVDNIIKKLQENKSITLHNLNAQKKQYETAHMQSRQLLDNAREGMAFARNNMTSYKGYHQRGLITKDQLSSQTYSFYQQQNLFQNLYSQHIQESLQITNLESDIVTRAADFDNQISQYQYQRSDLERQLSEADASGTLIINAPANGRIESLSVTLGQMINSGDNLAQIIPYSNAIYQLVLWLPNSSLPYVSVGDAINIRYDAFPYEKFGQFSGKIESIAYVPASIQEMSTYSSSPVNQTVEQMASYYKVIVALEKTQLSYQGKMLQLTNGMRAQSTFFLEKRPLYQWMFSPFYDMKKSLVGPIND</sequence>
<dbReference type="EMBL" id="WMJZ01000010">
    <property type="protein sequence ID" value="MTH46370.1"/>
    <property type="molecule type" value="Genomic_DNA"/>
</dbReference>
<name>A0A6L6IMS4_9ENTR</name>
<dbReference type="Gene3D" id="2.40.50.100">
    <property type="match status" value="1"/>
</dbReference>
<organism evidence="5 6">
    <name type="scientific">Intestinirhabdus alba</name>
    <dbReference type="NCBI Taxonomy" id="2899544"/>
    <lineage>
        <taxon>Bacteria</taxon>
        <taxon>Pseudomonadati</taxon>
        <taxon>Pseudomonadota</taxon>
        <taxon>Gammaproteobacteria</taxon>
        <taxon>Enterobacterales</taxon>
        <taxon>Enterobacteriaceae</taxon>
        <taxon>Intestinirhabdus</taxon>
    </lineage>
</organism>
<comment type="similarity">
    <text evidence="1">Belongs to the membrane fusion protein (MFP) (TC 8.A.1) family.</text>
</comment>
<keyword evidence="6" id="KW-1185">Reference proteome</keyword>
<keyword evidence="3" id="KW-0472">Membrane</keyword>
<keyword evidence="2" id="KW-0175">Coiled coil</keyword>
<keyword evidence="3" id="KW-0812">Transmembrane</keyword>
<evidence type="ECO:0000256" key="3">
    <source>
        <dbReference type="SAM" id="Phobius"/>
    </source>
</evidence>
<evidence type="ECO:0000256" key="1">
    <source>
        <dbReference type="ARBA" id="ARBA00009477"/>
    </source>
</evidence>
<accession>A0A6L6IMS4</accession>
<comment type="caution">
    <text evidence="5">The sequence shown here is derived from an EMBL/GenBank/DDBJ whole genome shotgun (WGS) entry which is preliminary data.</text>
</comment>
<dbReference type="InterPro" id="IPR058625">
    <property type="entry name" value="MdtA-like_BSH"/>
</dbReference>
<evidence type="ECO:0000313" key="5">
    <source>
        <dbReference type="EMBL" id="MTH46370.1"/>
    </source>
</evidence>
<protein>
    <submittedName>
        <fullName evidence="5">HlyD family efflux transporter periplasmic adaptor subunit</fullName>
    </submittedName>
</protein>
<dbReference type="InterPro" id="IPR050739">
    <property type="entry name" value="MFP"/>
</dbReference>
<gene>
    <name evidence="5" type="ORF">GJV78_08925</name>
</gene>
<dbReference type="PANTHER" id="PTHR30386:SF28">
    <property type="entry name" value="EXPORTED PROTEIN"/>
    <property type="match status" value="1"/>
</dbReference>
<evidence type="ECO:0000313" key="6">
    <source>
        <dbReference type="Proteomes" id="UP000477739"/>
    </source>
</evidence>
<feature type="domain" description="Multidrug resistance protein MdtA-like barrel-sandwich hybrid" evidence="4">
    <location>
        <begin position="75"/>
        <end position="291"/>
    </location>
</feature>
<dbReference type="AlphaFoldDB" id="A0A6L6IMS4"/>
<dbReference type="OrthoDB" id="9775513at2"/>
<feature type="coiled-coil region" evidence="2">
    <location>
        <begin position="115"/>
        <end position="149"/>
    </location>
</feature>